<sequence length="181" mass="20290">MLKNGFIFSGLCLVLCAISSTATALSPVALKDGINRVDLNQDGGKDYVVVAQFDNNTSHPNLGMTFFVLRPDGGHSIMPVTNSNTFTWFDYRLSAAADFLVQDNRLFLSGKHYFLVTAKKQGENVFDPTKVLLTIYDFKASRDDPGVPLYEWSERKRVITQDTYQSVDEAYKEVDEVMLAK</sequence>
<keyword evidence="1" id="KW-0732">Signal</keyword>
<evidence type="ECO:0000256" key="1">
    <source>
        <dbReference type="SAM" id="SignalP"/>
    </source>
</evidence>
<feature type="signal peptide" evidence="1">
    <location>
        <begin position="1"/>
        <end position="24"/>
    </location>
</feature>
<proteinExistence type="predicted"/>
<evidence type="ECO:0000313" key="2">
    <source>
        <dbReference type="EMBL" id="BES83159.1"/>
    </source>
</evidence>
<dbReference type="Proteomes" id="UP001377830">
    <property type="component" value="Chromosome"/>
</dbReference>
<evidence type="ECO:0008006" key="4">
    <source>
        <dbReference type="Google" id="ProtNLM"/>
    </source>
</evidence>
<name>A0AAN0K8H1_9GAMM</name>
<dbReference type="Pfam" id="PF21955">
    <property type="entry name" value="CarG-like"/>
    <property type="match status" value="1"/>
</dbReference>
<accession>A0AAN0K8H1</accession>
<organism evidence="2 3">
    <name type="scientific">Pectobacterium araliae</name>
    <dbReference type="NCBI Taxonomy" id="3073862"/>
    <lineage>
        <taxon>Bacteria</taxon>
        <taxon>Pseudomonadati</taxon>
        <taxon>Pseudomonadota</taxon>
        <taxon>Gammaproteobacteria</taxon>
        <taxon>Enterobacterales</taxon>
        <taxon>Pectobacteriaceae</taxon>
        <taxon>Pectobacterium</taxon>
    </lineage>
</organism>
<dbReference type="RefSeq" id="WP_338659473.1">
    <property type="nucleotide sequence ID" value="NZ_AP028908.1"/>
</dbReference>
<dbReference type="InterPro" id="IPR054139">
    <property type="entry name" value="CarG-like"/>
</dbReference>
<protein>
    <recommendedName>
        <fullName evidence="4">CpmJ protein</fullName>
    </recommendedName>
</protein>
<feature type="chain" id="PRO_5042887602" description="CpmJ protein" evidence="1">
    <location>
        <begin position="25"/>
        <end position="181"/>
    </location>
</feature>
<dbReference type="AlphaFoldDB" id="A0AAN0K8H1"/>
<gene>
    <name evidence="2" type="ORF">PEC302110_02560</name>
</gene>
<keyword evidence="3" id="KW-1185">Reference proteome</keyword>
<dbReference type="EMBL" id="AP028908">
    <property type="protein sequence ID" value="BES83159.1"/>
    <property type="molecule type" value="Genomic_DNA"/>
</dbReference>
<evidence type="ECO:0000313" key="3">
    <source>
        <dbReference type="Proteomes" id="UP001377830"/>
    </source>
</evidence>
<reference evidence="3" key="1">
    <citation type="journal article" date="2024" name="Int. J. Syst. Evol. Microbiol.">
        <title>Pectobacterium araliae sp. nov., a pathogen causing bacterial soft rot of Japanese angelica tree in Japan.</title>
        <authorList>
            <person name="Sawada H."/>
            <person name="Someya N."/>
            <person name="Morohoshi T."/>
            <person name="Ono M."/>
            <person name="Satou M."/>
        </authorList>
    </citation>
    <scope>NUCLEOTIDE SEQUENCE [LARGE SCALE GENOMIC DNA]</scope>
    <source>
        <strain evidence="3">MAFF 302110</strain>
    </source>
</reference>
<dbReference type="KEGG" id="parl:PEC302110_02560"/>